<proteinExistence type="predicted"/>
<evidence type="ECO:0000313" key="1">
    <source>
        <dbReference type="EMBL" id="PIL37853.1"/>
    </source>
</evidence>
<protein>
    <submittedName>
        <fullName evidence="1">Uncharacterized protein</fullName>
    </submittedName>
</protein>
<keyword evidence="2" id="KW-1185">Reference proteome</keyword>
<evidence type="ECO:0000313" key="2">
    <source>
        <dbReference type="Proteomes" id="UP000228593"/>
    </source>
</evidence>
<gene>
    <name evidence="1" type="ORF">CR103_21155</name>
</gene>
<organism evidence="1 2">
    <name type="scientific">Massilia psychrophila</name>
    <dbReference type="NCBI Taxonomy" id="1603353"/>
    <lineage>
        <taxon>Bacteria</taxon>
        <taxon>Pseudomonadati</taxon>
        <taxon>Pseudomonadota</taxon>
        <taxon>Betaproteobacteria</taxon>
        <taxon>Burkholderiales</taxon>
        <taxon>Oxalobacteraceae</taxon>
        <taxon>Telluria group</taxon>
        <taxon>Massilia</taxon>
    </lineage>
</organism>
<dbReference type="AlphaFoldDB" id="A0A2G8SVY4"/>
<name>A0A2G8SVY4_9BURK</name>
<reference evidence="1 2" key="1">
    <citation type="submission" date="2017-10" db="EMBL/GenBank/DDBJ databases">
        <title>Massilia psychrophilum sp. nov., a novel purple-pigmented bacterium isolated from Tianshan glacier, Xinjiang Municipality, China.</title>
        <authorList>
            <person name="Wang H."/>
        </authorList>
    </citation>
    <scope>NUCLEOTIDE SEQUENCE [LARGE SCALE GENOMIC DNA]</scope>
    <source>
        <strain evidence="1 2">JCM 30813</strain>
    </source>
</reference>
<dbReference type="EMBL" id="PDOB01000061">
    <property type="protein sequence ID" value="PIL37853.1"/>
    <property type="molecule type" value="Genomic_DNA"/>
</dbReference>
<accession>A0A2G8SVY4</accession>
<comment type="caution">
    <text evidence="1">The sequence shown here is derived from an EMBL/GenBank/DDBJ whole genome shotgun (WGS) entry which is preliminary data.</text>
</comment>
<dbReference type="Proteomes" id="UP000228593">
    <property type="component" value="Unassembled WGS sequence"/>
</dbReference>
<sequence length="91" mass="10393">MWGFFFVWIFALPVPVSVAMPLIEQIALAHLLQASALTNRWVQRLTGKRDASTVWTCQASYKKTPAEMLGFFRIEGLEVLPGSRLTRKWLV</sequence>